<feature type="domain" description="Glycoside hydrolase family 42 N-terminal" evidence="12">
    <location>
        <begin position="8"/>
        <end position="377"/>
    </location>
</feature>
<reference evidence="14 15" key="1">
    <citation type="journal article" date="2019" name="Anaerobe">
        <title>Detection of Robinsoniella peoriensis in multiple bone samples of a trauma patient.</title>
        <authorList>
            <person name="Schrottner P."/>
            <person name="Hartwich K."/>
            <person name="Bunk B."/>
            <person name="Schober I."/>
            <person name="Helbig S."/>
            <person name="Rudolph W.W."/>
            <person name="Gunzer F."/>
        </authorList>
    </citation>
    <scope>NUCLEOTIDE SEQUENCE [LARGE SCALE GENOMIC DNA]</scope>
    <source>
        <strain evidence="14 15">DSM 106044</strain>
    </source>
</reference>
<dbReference type="GO" id="GO:0046872">
    <property type="term" value="F:metal ion binding"/>
    <property type="evidence" value="ECO:0007669"/>
    <property type="project" value="UniProtKB-KW"/>
</dbReference>
<evidence type="ECO:0000256" key="5">
    <source>
        <dbReference type="ARBA" id="ARBA00022801"/>
    </source>
</evidence>
<feature type="active site" description="Nucleophile" evidence="9">
    <location>
        <position position="304"/>
    </location>
</feature>
<evidence type="ECO:0000256" key="2">
    <source>
        <dbReference type="ARBA" id="ARBA00005940"/>
    </source>
</evidence>
<feature type="binding site" evidence="11">
    <location>
        <position position="109"/>
    </location>
    <ligand>
        <name>Zn(2+)</name>
        <dbReference type="ChEBI" id="CHEBI:29105"/>
    </ligand>
</feature>
<proteinExistence type="inferred from homology"/>
<comment type="caution">
    <text evidence="14">The sequence shown here is derived from an EMBL/GenBank/DDBJ whole genome shotgun (WGS) entry which is preliminary data.</text>
</comment>
<keyword evidence="5 8" id="KW-0378">Hydrolase</keyword>
<feature type="binding site" evidence="11">
    <location>
        <position position="158"/>
    </location>
    <ligand>
        <name>Zn(2+)</name>
        <dbReference type="ChEBI" id="CHEBI:29105"/>
    </ligand>
</feature>
<evidence type="ECO:0000313" key="15">
    <source>
        <dbReference type="Proteomes" id="UP000306509"/>
    </source>
</evidence>
<feature type="binding site" evidence="11">
    <location>
        <position position="153"/>
    </location>
    <ligand>
        <name>Zn(2+)</name>
        <dbReference type="ChEBI" id="CHEBI:29105"/>
    </ligand>
</feature>
<evidence type="ECO:0000256" key="7">
    <source>
        <dbReference type="ARBA" id="ARBA00023295"/>
    </source>
</evidence>
<protein>
    <recommendedName>
        <fullName evidence="3 8">Beta-galactosidase</fullName>
        <shortName evidence="8">Beta-gal</shortName>
        <ecNumber evidence="3 8">3.2.1.23</ecNumber>
    </recommendedName>
</protein>
<dbReference type="Pfam" id="PF02449">
    <property type="entry name" value="Glyco_hydro_42"/>
    <property type="match status" value="1"/>
</dbReference>
<dbReference type="GO" id="GO:0004565">
    <property type="term" value="F:beta-galactosidase activity"/>
    <property type="evidence" value="ECO:0007669"/>
    <property type="project" value="UniProtKB-EC"/>
</dbReference>
<feature type="domain" description="Beta-galactosidase trimerisation" evidence="13">
    <location>
        <begin position="394"/>
        <end position="598"/>
    </location>
</feature>
<dbReference type="PIRSF" id="PIRSF001084">
    <property type="entry name" value="B-galactosidase"/>
    <property type="match status" value="1"/>
</dbReference>
<dbReference type="SUPFAM" id="SSF52317">
    <property type="entry name" value="Class I glutamine amidotransferase-like"/>
    <property type="match status" value="1"/>
</dbReference>
<evidence type="ECO:0000313" key="14">
    <source>
        <dbReference type="EMBL" id="TLD02366.1"/>
    </source>
</evidence>
<evidence type="ECO:0000259" key="12">
    <source>
        <dbReference type="Pfam" id="PF02449"/>
    </source>
</evidence>
<evidence type="ECO:0000256" key="11">
    <source>
        <dbReference type="PIRSR" id="PIRSR001084-3"/>
    </source>
</evidence>
<dbReference type="Gene3D" id="3.40.50.880">
    <property type="match status" value="1"/>
</dbReference>
<comment type="similarity">
    <text evidence="2 8">Belongs to the glycosyl hydrolase 42 family.</text>
</comment>
<feature type="active site" description="Proton donor" evidence="9">
    <location>
        <position position="144"/>
    </location>
</feature>
<feature type="binding site" evidence="11">
    <location>
        <position position="155"/>
    </location>
    <ligand>
        <name>Zn(2+)</name>
        <dbReference type="ChEBI" id="CHEBI:29105"/>
    </ligand>
</feature>
<dbReference type="STRING" id="180332.GCA_000797495_00217"/>
<dbReference type="Proteomes" id="UP000306509">
    <property type="component" value="Unassembled WGS sequence"/>
</dbReference>
<dbReference type="InterPro" id="IPR013529">
    <property type="entry name" value="Glyco_hydro_42_N"/>
</dbReference>
<feature type="binding site" evidence="10">
    <location>
        <position position="105"/>
    </location>
    <ligand>
        <name>substrate</name>
    </ligand>
</feature>
<keyword evidence="15" id="KW-1185">Reference proteome</keyword>
<accession>A0A4U8QP67</accession>
<evidence type="ECO:0000259" key="13">
    <source>
        <dbReference type="Pfam" id="PF08532"/>
    </source>
</evidence>
<evidence type="ECO:0000256" key="1">
    <source>
        <dbReference type="ARBA" id="ARBA00001412"/>
    </source>
</evidence>
<evidence type="ECO:0000256" key="8">
    <source>
        <dbReference type="PIRNR" id="PIRNR001084"/>
    </source>
</evidence>
<dbReference type="InterPro" id="IPR013738">
    <property type="entry name" value="Beta_galactosidase_Trimer"/>
</dbReference>
<gene>
    <name evidence="14" type="primary">bgaA_1</name>
    <name evidence="14" type="ORF">DSM106044_00748</name>
</gene>
<feature type="binding site" evidence="10">
    <location>
        <position position="143"/>
    </location>
    <ligand>
        <name>substrate</name>
    </ligand>
</feature>
<dbReference type="InterPro" id="IPR017853">
    <property type="entry name" value="GH"/>
</dbReference>
<evidence type="ECO:0000256" key="3">
    <source>
        <dbReference type="ARBA" id="ARBA00012756"/>
    </source>
</evidence>
<comment type="catalytic activity">
    <reaction evidence="1 8">
        <text>Hydrolysis of terminal non-reducing beta-D-galactose residues in beta-D-galactosides.</text>
        <dbReference type="EC" id="3.2.1.23"/>
    </reaction>
</comment>
<evidence type="ECO:0000256" key="10">
    <source>
        <dbReference type="PIRSR" id="PIRSR001084-2"/>
    </source>
</evidence>
<dbReference type="EC" id="3.2.1.23" evidence="3 8"/>
<keyword evidence="4 11" id="KW-0479">Metal-binding</keyword>
<evidence type="ECO:0000256" key="9">
    <source>
        <dbReference type="PIRSR" id="PIRSR001084-1"/>
    </source>
</evidence>
<keyword evidence="6 11" id="KW-0862">Zinc</keyword>
<keyword evidence="7 8" id="KW-0326">Glycosidase</keyword>
<evidence type="ECO:0000256" key="4">
    <source>
        <dbReference type="ARBA" id="ARBA00022723"/>
    </source>
</evidence>
<dbReference type="InterPro" id="IPR029062">
    <property type="entry name" value="Class_I_gatase-like"/>
</dbReference>
<dbReference type="PANTHER" id="PTHR36447">
    <property type="entry name" value="BETA-GALACTOSIDASE GANA"/>
    <property type="match status" value="1"/>
</dbReference>
<dbReference type="AlphaFoldDB" id="A0A4U8QP67"/>
<sequence>MSVYFGVDYYPEHWPKERLETDAVLMKKLGIQAVRMGEFSWAKFEPEKGEFHFEWLDDAVNLLAEYGIKSVIGTPTAAPPAWIIEDDPQILPVDEAGEVKGFGGRHHDCQSSPVYREHIRRLVTAMAEHYKNNTNIIGWQIDNELGNSHEKLCMCDSCKEAFHRFLEDKYGSVQRLNQEWGTAFWSQDYSNFGQIPVPRATPTVHSPSLLLDWKRFCSHLVVDFQNFQVNIIKKICPHHQVTHNLMGFYDKTDYFELAEELDFASNDQYPTGYYFDPPGQPDFEISACLDFIRSVKKKNFWMMELESGPTGGQLVGRMPRPGQLKLWTSHCVAHGADTIVYFRWRTCLFGAEQYWHGILPHNGVPERRYFEIQETIRGLIPVMKDISAVTVKPKAAILFSYEQDWAFQIQPHHPELNYIDQIKKYYNAFYRKNVPLDFISEKEKLEDYKVVIAPLQLLMDSMLEEKFRAYVKNGGHLVLTMRTGVKNRNSVCEGTQALPGRLADVLGITVLEYDCLLGMSVDIEWILDKTWGHAKKWCDVLETKGAEPLAFYRSEFYRDTPAITVNSFGKGKAYYTATEPDDIIMSKVVDRIIKECGLESAGCSPDGVEMTVRNGRKKDYLFVLNHTDLYQTIQVSAKWIPFVWCGESQSGKLPPYGTAIYEKCCMD</sequence>
<dbReference type="EMBL" id="QGQD01000017">
    <property type="protein sequence ID" value="TLD02366.1"/>
    <property type="molecule type" value="Genomic_DNA"/>
</dbReference>
<dbReference type="GO" id="GO:0009341">
    <property type="term" value="C:beta-galactosidase complex"/>
    <property type="evidence" value="ECO:0007669"/>
    <property type="project" value="InterPro"/>
</dbReference>
<dbReference type="CDD" id="cd03143">
    <property type="entry name" value="A4_beta-galactosidase_middle_domain"/>
    <property type="match status" value="1"/>
</dbReference>
<dbReference type="RefSeq" id="WP_044296423.1">
    <property type="nucleotide sequence ID" value="NZ_JTGN01000009.1"/>
</dbReference>
<dbReference type="Pfam" id="PF08532">
    <property type="entry name" value="Glyco_hydro_42M"/>
    <property type="match status" value="1"/>
</dbReference>
<dbReference type="InterPro" id="IPR003476">
    <property type="entry name" value="Glyco_hydro_42"/>
</dbReference>
<dbReference type="GO" id="GO:0005975">
    <property type="term" value="P:carbohydrate metabolic process"/>
    <property type="evidence" value="ECO:0007669"/>
    <property type="project" value="InterPro"/>
</dbReference>
<dbReference type="InterPro" id="IPR013780">
    <property type="entry name" value="Glyco_hydro_b"/>
</dbReference>
<dbReference type="Gene3D" id="3.20.20.80">
    <property type="entry name" value="Glycosidases"/>
    <property type="match status" value="1"/>
</dbReference>
<dbReference type="Gene3D" id="2.60.40.1180">
    <property type="entry name" value="Golgi alpha-mannosidase II"/>
    <property type="match status" value="1"/>
</dbReference>
<dbReference type="PANTHER" id="PTHR36447:SF2">
    <property type="entry name" value="BETA-GALACTOSIDASE YESZ"/>
    <property type="match status" value="1"/>
</dbReference>
<organism evidence="14 15">
    <name type="scientific">Robinsoniella peoriensis</name>
    <dbReference type="NCBI Taxonomy" id="180332"/>
    <lineage>
        <taxon>Bacteria</taxon>
        <taxon>Bacillati</taxon>
        <taxon>Bacillota</taxon>
        <taxon>Clostridia</taxon>
        <taxon>Lachnospirales</taxon>
        <taxon>Lachnospiraceae</taxon>
        <taxon>Robinsoniella</taxon>
    </lineage>
</organism>
<name>A0A4U8QP67_9FIRM</name>
<evidence type="ECO:0000256" key="6">
    <source>
        <dbReference type="ARBA" id="ARBA00022833"/>
    </source>
</evidence>
<dbReference type="SUPFAM" id="SSF51445">
    <property type="entry name" value="(Trans)glycosidases"/>
    <property type="match status" value="1"/>
</dbReference>